<feature type="region of interest" description="Disordered" evidence="1">
    <location>
        <begin position="34"/>
        <end position="115"/>
    </location>
</feature>
<gene>
    <name evidence="2" type="ORF">UFOPK1856_00388</name>
</gene>
<feature type="compositionally biased region" description="Polar residues" evidence="1">
    <location>
        <begin position="34"/>
        <end position="49"/>
    </location>
</feature>
<accession>A0A6J6HA11</accession>
<sequence>MASGKAKVLVKRFLALCCVGAMLTLVAPVIADENSSPTDVATPIPSASSEPVPEATPTDAPSEVPIPVDSTQPTPSPSPKPSAGSVAQESNTASDTSTALTPSPTPTPVAPVKNQNMRISVPSVLPVDPRATSRNLPSVILTGPRYLLACIAGSNLYFDIYSKNSAQALFNNEQLVSGDMTSQLLISGTTDQVLAIINSYGGLKAVSTRNSIGNLYARLSFVAMNEPTLDFSFCEQGSNANLRIIQFRPLALEKNVIKNDLVLKN</sequence>
<dbReference type="AlphaFoldDB" id="A0A6J6HA11"/>
<proteinExistence type="predicted"/>
<dbReference type="EMBL" id="CAEZUV010000037">
    <property type="protein sequence ID" value="CAB4610367.1"/>
    <property type="molecule type" value="Genomic_DNA"/>
</dbReference>
<feature type="compositionally biased region" description="Low complexity" evidence="1">
    <location>
        <begin position="92"/>
        <end position="102"/>
    </location>
</feature>
<evidence type="ECO:0000256" key="1">
    <source>
        <dbReference type="SAM" id="MobiDB-lite"/>
    </source>
</evidence>
<reference evidence="2" key="1">
    <citation type="submission" date="2020-05" db="EMBL/GenBank/DDBJ databases">
        <authorList>
            <person name="Chiriac C."/>
            <person name="Salcher M."/>
            <person name="Ghai R."/>
            <person name="Kavagutti S V."/>
        </authorList>
    </citation>
    <scope>NUCLEOTIDE SEQUENCE</scope>
</reference>
<protein>
    <submittedName>
        <fullName evidence="2">Unannotated protein</fullName>
    </submittedName>
</protein>
<organism evidence="2">
    <name type="scientific">freshwater metagenome</name>
    <dbReference type="NCBI Taxonomy" id="449393"/>
    <lineage>
        <taxon>unclassified sequences</taxon>
        <taxon>metagenomes</taxon>
        <taxon>ecological metagenomes</taxon>
    </lineage>
</organism>
<evidence type="ECO:0000313" key="2">
    <source>
        <dbReference type="EMBL" id="CAB4610367.1"/>
    </source>
</evidence>
<name>A0A6J6HA11_9ZZZZ</name>